<evidence type="ECO:0000313" key="4">
    <source>
        <dbReference type="EMBL" id="MFJ5446652.1"/>
    </source>
</evidence>
<dbReference type="RefSeq" id="WP_400882393.1">
    <property type="nucleotide sequence ID" value="NZ_JBIWXY010000002.1"/>
</dbReference>
<dbReference type="CDD" id="cd05233">
    <property type="entry name" value="SDR_c"/>
    <property type="match status" value="1"/>
</dbReference>
<comment type="caution">
    <text evidence="4">The sequence shown here is derived from an EMBL/GenBank/DDBJ whole genome shotgun (WGS) entry which is preliminary data.</text>
</comment>
<dbReference type="EMBL" id="JBIWXY010000002">
    <property type="protein sequence ID" value="MFJ5446652.1"/>
    <property type="molecule type" value="Genomic_DNA"/>
</dbReference>
<dbReference type="SUPFAM" id="SSF51735">
    <property type="entry name" value="NAD(P)-binding Rossmann-fold domains"/>
    <property type="match status" value="1"/>
</dbReference>
<keyword evidence="2 4" id="KW-0560">Oxidoreductase</keyword>
<comment type="similarity">
    <text evidence="1">Belongs to the short-chain dehydrogenases/reductases (SDR) family.</text>
</comment>
<dbReference type="Pfam" id="PF13561">
    <property type="entry name" value="adh_short_C2"/>
    <property type="match status" value="1"/>
</dbReference>
<dbReference type="InterPro" id="IPR057326">
    <property type="entry name" value="KR_dom"/>
</dbReference>
<dbReference type="SMART" id="SM00822">
    <property type="entry name" value="PKS_KR"/>
    <property type="match status" value="1"/>
</dbReference>
<keyword evidence="5" id="KW-1185">Reference proteome</keyword>
<dbReference type="InterPro" id="IPR051122">
    <property type="entry name" value="SDR_DHRS6-like"/>
</dbReference>
<dbReference type="Proteomes" id="UP001617669">
    <property type="component" value="Unassembled WGS sequence"/>
</dbReference>
<dbReference type="InterPro" id="IPR036291">
    <property type="entry name" value="NAD(P)-bd_dom_sf"/>
</dbReference>
<dbReference type="Gene3D" id="3.40.50.720">
    <property type="entry name" value="NAD(P)-binding Rossmann-like Domain"/>
    <property type="match status" value="1"/>
</dbReference>
<accession>A0ABW8GNN2</accession>
<dbReference type="PANTHER" id="PTHR43477">
    <property type="entry name" value="DIHYDROANTICAPSIN 7-DEHYDROGENASE"/>
    <property type="match status" value="1"/>
</dbReference>
<evidence type="ECO:0000313" key="5">
    <source>
        <dbReference type="Proteomes" id="UP001617669"/>
    </source>
</evidence>
<feature type="domain" description="Ketoreductase" evidence="3">
    <location>
        <begin position="14"/>
        <end position="197"/>
    </location>
</feature>
<dbReference type="EC" id="1.1.1.-" evidence="4"/>
<protein>
    <submittedName>
        <fullName evidence="4">SDR family NAD(P)-dependent oxidoreductase</fullName>
        <ecNumber evidence="4">1.1.1.-</ecNumber>
    </submittedName>
</protein>
<sequence>MNVAVINPFSLEGKTILVTGASSGLGQHIAARCAARGARMIITGRDKERLQATYDQLQGKGHVQVLADLTSEEDRHRLVSTVPELNGLMHCAGMQKHCPVRQLSEQLMTEMYNINFLAPVMLTQGLLKTNAIAQQGSILFMLSTAAHIGTRGLAPYSAMKSGLIGIIKCLALEQAKRKIRVNGISPSAIATPMWDAHQAQLEEQKARHPLGLGTPDDVANGVIYMLSDASRWVTGTSLVMDGGAVI</sequence>
<dbReference type="GO" id="GO:0016491">
    <property type="term" value="F:oxidoreductase activity"/>
    <property type="evidence" value="ECO:0007669"/>
    <property type="project" value="UniProtKB-KW"/>
</dbReference>
<proteinExistence type="inferred from homology"/>
<gene>
    <name evidence="4" type="ORF">ACIKP9_10480</name>
</gene>
<evidence type="ECO:0000256" key="2">
    <source>
        <dbReference type="ARBA" id="ARBA00023002"/>
    </source>
</evidence>
<dbReference type="PANTHER" id="PTHR43477:SF1">
    <property type="entry name" value="DIHYDROANTICAPSIN 7-DEHYDROGENASE"/>
    <property type="match status" value="1"/>
</dbReference>
<name>A0ABW8GNN2_9PROT</name>
<reference evidence="4 5" key="1">
    <citation type="submission" date="2024-11" db="EMBL/GenBank/DDBJ databases">
        <authorList>
            <person name="Kaparullina E.N."/>
            <person name="Delegan Y.A."/>
            <person name="Doronina N.V."/>
        </authorList>
    </citation>
    <scope>NUCLEOTIDE SEQUENCE [LARGE SCALE GENOMIC DNA]</scope>
    <source>
        <strain evidence="4 5">7sh_L</strain>
    </source>
</reference>
<dbReference type="InterPro" id="IPR002347">
    <property type="entry name" value="SDR_fam"/>
</dbReference>
<organism evidence="4 5">
    <name type="scientific">Methylobacillus methanolivorans</name>
    <dbReference type="NCBI Taxonomy" id="1848927"/>
    <lineage>
        <taxon>Bacteria</taxon>
        <taxon>Pseudomonadati</taxon>
        <taxon>Pseudomonadota</taxon>
        <taxon>Betaproteobacteria</taxon>
        <taxon>Nitrosomonadales</taxon>
        <taxon>Methylophilaceae</taxon>
        <taxon>Methylobacillus</taxon>
    </lineage>
</organism>
<evidence type="ECO:0000259" key="3">
    <source>
        <dbReference type="SMART" id="SM00822"/>
    </source>
</evidence>
<dbReference type="PRINTS" id="PR00081">
    <property type="entry name" value="GDHRDH"/>
</dbReference>
<evidence type="ECO:0000256" key="1">
    <source>
        <dbReference type="ARBA" id="ARBA00006484"/>
    </source>
</evidence>